<gene>
    <name evidence="5" type="ORF">HXL70_03105</name>
</gene>
<dbReference type="InterPro" id="IPR017871">
    <property type="entry name" value="ABC_transporter-like_CS"/>
</dbReference>
<evidence type="ECO:0000313" key="5">
    <source>
        <dbReference type="EMBL" id="MBF1129015.1"/>
    </source>
</evidence>
<proteinExistence type="predicted"/>
<dbReference type="InterPro" id="IPR003593">
    <property type="entry name" value="AAA+_ATPase"/>
</dbReference>
<dbReference type="InterPro" id="IPR003439">
    <property type="entry name" value="ABC_transporter-like_ATP-bd"/>
</dbReference>
<dbReference type="GeneID" id="78278209"/>
<dbReference type="GO" id="GO:0055085">
    <property type="term" value="P:transmembrane transport"/>
    <property type="evidence" value="ECO:0007669"/>
    <property type="project" value="UniProtKB-ARBA"/>
</dbReference>
<dbReference type="RefSeq" id="WP_007070616.1">
    <property type="nucleotide sequence ID" value="NZ_CAKVSM010000013.1"/>
</dbReference>
<evidence type="ECO:0000259" key="4">
    <source>
        <dbReference type="PROSITE" id="PS50893"/>
    </source>
</evidence>
<evidence type="ECO:0000256" key="1">
    <source>
        <dbReference type="ARBA" id="ARBA00022448"/>
    </source>
</evidence>
<evidence type="ECO:0000256" key="3">
    <source>
        <dbReference type="ARBA" id="ARBA00022840"/>
    </source>
</evidence>
<dbReference type="PANTHER" id="PTHR43776:SF8">
    <property type="entry name" value="ABC TRANSPORTER, ATP-BINDING PROTEIN"/>
    <property type="match status" value="1"/>
</dbReference>
<dbReference type="Gene3D" id="3.40.50.300">
    <property type="entry name" value="P-loop containing nucleotide triphosphate hydrolases"/>
    <property type="match status" value="1"/>
</dbReference>
<sequence length="282" mass="32124">MPNILELKNIHQTYKNEEGVNRPVLDDVDFMLQEGTCRAILGMSGCGKTTLCRIMAGIEKPSGGLVRYKGEKINWKSISRNKIQMVFQNSLDAVPEYMTSYEILKEPLKNFFKCSKEEIWSKIVEMLKAVGLSEEYTGLYPRQLSGGELQRICILRALMAEPEILILDESLSGLDIFTENKLLNYLSDIKVKKHLSIIFISHSIESAYYIADGITVMDKGRIIEEIDDISLFSELCHPFTSRLMHGLPISASATQDYNFYLERFKKGDTRLVTVKPGHRIEL</sequence>
<keyword evidence="3 5" id="KW-0067">ATP-binding</keyword>
<dbReference type="EMBL" id="JABZMK010000008">
    <property type="protein sequence ID" value="MBF1129015.1"/>
    <property type="molecule type" value="Genomic_DNA"/>
</dbReference>
<dbReference type="InterPro" id="IPR050319">
    <property type="entry name" value="ABC_transp_ATP-bind"/>
</dbReference>
<name>A0A930FPA2_9FIRM</name>
<evidence type="ECO:0000313" key="6">
    <source>
        <dbReference type="Proteomes" id="UP000757890"/>
    </source>
</evidence>
<dbReference type="PANTHER" id="PTHR43776">
    <property type="entry name" value="TRANSPORT ATP-BINDING PROTEIN"/>
    <property type="match status" value="1"/>
</dbReference>
<comment type="caution">
    <text evidence="5">The sequence shown here is derived from an EMBL/GenBank/DDBJ whole genome shotgun (WGS) entry which is preliminary data.</text>
</comment>
<keyword evidence="1" id="KW-0813">Transport</keyword>
<dbReference type="InterPro" id="IPR027417">
    <property type="entry name" value="P-loop_NTPase"/>
</dbReference>
<evidence type="ECO:0000256" key="2">
    <source>
        <dbReference type="ARBA" id="ARBA00022741"/>
    </source>
</evidence>
<accession>A0A930FPA2</accession>
<dbReference type="GO" id="GO:0005524">
    <property type="term" value="F:ATP binding"/>
    <property type="evidence" value="ECO:0007669"/>
    <property type="project" value="UniProtKB-KW"/>
</dbReference>
<dbReference type="AlphaFoldDB" id="A0A930FPA2"/>
<dbReference type="PROSITE" id="PS00211">
    <property type="entry name" value="ABC_TRANSPORTER_1"/>
    <property type="match status" value="1"/>
</dbReference>
<keyword evidence="2" id="KW-0547">Nucleotide-binding</keyword>
<dbReference type="SUPFAM" id="SSF52540">
    <property type="entry name" value="P-loop containing nucleoside triphosphate hydrolases"/>
    <property type="match status" value="1"/>
</dbReference>
<dbReference type="Pfam" id="PF00005">
    <property type="entry name" value="ABC_tran"/>
    <property type="match status" value="1"/>
</dbReference>
<feature type="domain" description="ABC transporter" evidence="4">
    <location>
        <begin position="5"/>
        <end position="244"/>
    </location>
</feature>
<dbReference type="SMART" id="SM00382">
    <property type="entry name" value="AAA"/>
    <property type="match status" value="1"/>
</dbReference>
<dbReference type="Proteomes" id="UP000757890">
    <property type="component" value="Unassembled WGS sequence"/>
</dbReference>
<dbReference type="GO" id="GO:0016887">
    <property type="term" value="F:ATP hydrolysis activity"/>
    <property type="evidence" value="ECO:0007669"/>
    <property type="project" value="InterPro"/>
</dbReference>
<organism evidence="5 6">
    <name type="scientific">Dialister invisus</name>
    <dbReference type="NCBI Taxonomy" id="218538"/>
    <lineage>
        <taxon>Bacteria</taxon>
        <taxon>Bacillati</taxon>
        <taxon>Bacillota</taxon>
        <taxon>Negativicutes</taxon>
        <taxon>Veillonellales</taxon>
        <taxon>Veillonellaceae</taxon>
        <taxon>Dialister</taxon>
    </lineage>
</organism>
<dbReference type="CDD" id="cd03257">
    <property type="entry name" value="ABC_NikE_OppD_transporters"/>
    <property type="match status" value="1"/>
</dbReference>
<protein>
    <submittedName>
        <fullName evidence="5">ABC transporter ATP-binding protein</fullName>
    </submittedName>
</protein>
<dbReference type="PROSITE" id="PS50893">
    <property type="entry name" value="ABC_TRANSPORTER_2"/>
    <property type="match status" value="1"/>
</dbReference>
<reference evidence="5" key="1">
    <citation type="submission" date="2020-04" db="EMBL/GenBank/DDBJ databases">
        <title>Deep metagenomics examines the oral microbiome during advanced dental caries in children, revealing novel taxa and co-occurrences with host molecules.</title>
        <authorList>
            <person name="Baker J.L."/>
            <person name="Morton J.T."/>
            <person name="Dinis M."/>
            <person name="Alvarez R."/>
            <person name="Tran N.C."/>
            <person name="Knight R."/>
            <person name="Edlund A."/>
        </authorList>
    </citation>
    <scope>NUCLEOTIDE SEQUENCE</scope>
    <source>
        <strain evidence="5">JCVI_32_bin.14</strain>
    </source>
</reference>